<evidence type="ECO:0000313" key="1">
    <source>
        <dbReference type="EMBL" id="KAL2630839.1"/>
    </source>
</evidence>
<name>A0ABD1YK92_9MARC</name>
<dbReference type="EMBL" id="JBHFFA010000004">
    <property type="protein sequence ID" value="KAL2630839.1"/>
    <property type="molecule type" value="Genomic_DNA"/>
</dbReference>
<organism evidence="1 2">
    <name type="scientific">Riccia fluitans</name>
    <dbReference type="NCBI Taxonomy" id="41844"/>
    <lineage>
        <taxon>Eukaryota</taxon>
        <taxon>Viridiplantae</taxon>
        <taxon>Streptophyta</taxon>
        <taxon>Embryophyta</taxon>
        <taxon>Marchantiophyta</taxon>
        <taxon>Marchantiopsida</taxon>
        <taxon>Marchantiidae</taxon>
        <taxon>Marchantiales</taxon>
        <taxon>Ricciaceae</taxon>
        <taxon>Riccia</taxon>
    </lineage>
</organism>
<accession>A0ABD1YK92</accession>
<dbReference type="AlphaFoldDB" id="A0ABD1YK92"/>
<protein>
    <submittedName>
        <fullName evidence="1">Uncharacterized protein</fullName>
    </submittedName>
</protein>
<gene>
    <name evidence="1" type="ORF">R1flu_015525</name>
</gene>
<keyword evidence="2" id="KW-1185">Reference proteome</keyword>
<dbReference type="Proteomes" id="UP001605036">
    <property type="component" value="Unassembled WGS sequence"/>
</dbReference>
<comment type="caution">
    <text evidence="1">The sequence shown here is derived from an EMBL/GenBank/DDBJ whole genome shotgun (WGS) entry which is preliminary data.</text>
</comment>
<evidence type="ECO:0000313" key="2">
    <source>
        <dbReference type="Proteomes" id="UP001605036"/>
    </source>
</evidence>
<proteinExistence type="predicted"/>
<reference evidence="1 2" key="1">
    <citation type="submission" date="2024-09" db="EMBL/GenBank/DDBJ databases">
        <title>Chromosome-scale assembly of Riccia fluitans.</title>
        <authorList>
            <person name="Paukszto L."/>
            <person name="Sawicki J."/>
            <person name="Karawczyk K."/>
            <person name="Piernik-Szablinska J."/>
            <person name="Szczecinska M."/>
            <person name="Mazdziarz M."/>
        </authorList>
    </citation>
    <scope>NUCLEOTIDE SEQUENCE [LARGE SCALE GENOMIC DNA]</scope>
    <source>
        <strain evidence="1">Rf_01</strain>
        <tissue evidence="1">Aerial parts of the thallus</tissue>
    </source>
</reference>
<sequence>MAASVCRHSQCSGLLRFLLEEEFHRRIKVNWLALPDFLLADHRLLGYRRLFVSIREGVADPGIFLFQITEKQPNNECPTQQTTFLKRREALKSRGCAPDAIALLLAGGKPGEPGGADVELVDLGMVRPTSSSSANSSSRE</sequence>